<keyword evidence="6" id="KW-1185">Reference proteome</keyword>
<dbReference type="EMBL" id="JBHSPA010000138">
    <property type="protein sequence ID" value="MFC5835943.1"/>
    <property type="molecule type" value="Genomic_DNA"/>
</dbReference>
<comment type="caution">
    <text evidence="5">The sequence shown here is derived from an EMBL/GenBank/DDBJ whole genome shotgun (WGS) entry which is preliminary data.</text>
</comment>
<feature type="domain" description="Insertion element IS402-like" evidence="4">
    <location>
        <begin position="2"/>
        <end position="80"/>
    </location>
</feature>
<name>A0ABW1DG57_9ACTN</name>
<feature type="domain" description="Transposase IS4-like" evidence="3">
    <location>
        <begin position="99"/>
        <end position="248"/>
    </location>
</feature>
<keyword evidence="2" id="KW-1133">Transmembrane helix</keyword>
<accession>A0ABW1DG57</accession>
<reference evidence="6" key="1">
    <citation type="journal article" date="2019" name="Int. J. Syst. Evol. Microbiol.">
        <title>The Global Catalogue of Microorganisms (GCM) 10K type strain sequencing project: providing services to taxonomists for standard genome sequencing and annotation.</title>
        <authorList>
            <consortium name="The Broad Institute Genomics Platform"/>
            <consortium name="The Broad Institute Genome Sequencing Center for Infectious Disease"/>
            <person name="Wu L."/>
            <person name="Ma J."/>
        </authorList>
    </citation>
    <scope>NUCLEOTIDE SEQUENCE [LARGE SCALE GENOMIC DNA]</scope>
    <source>
        <strain evidence="6">CCUG 53903</strain>
    </source>
</reference>
<dbReference type="RefSeq" id="WP_379525354.1">
    <property type="nucleotide sequence ID" value="NZ_JBHSPA010000138.1"/>
</dbReference>
<dbReference type="NCBIfam" id="NF033580">
    <property type="entry name" value="transpos_IS5_3"/>
    <property type="match status" value="1"/>
</dbReference>
<dbReference type="PANTHER" id="PTHR30007:SF1">
    <property type="entry name" value="BLR1914 PROTEIN"/>
    <property type="match status" value="1"/>
</dbReference>
<evidence type="ECO:0000259" key="3">
    <source>
        <dbReference type="Pfam" id="PF01609"/>
    </source>
</evidence>
<evidence type="ECO:0000256" key="2">
    <source>
        <dbReference type="SAM" id="Phobius"/>
    </source>
</evidence>
<feature type="transmembrane region" description="Helical" evidence="2">
    <location>
        <begin position="34"/>
        <end position="51"/>
    </location>
</feature>
<feature type="non-terminal residue" evidence="5">
    <location>
        <position position="249"/>
    </location>
</feature>
<gene>
    <name evidence="5" type="ORF">ACFPZ3_70050</name>
</gene>
<proteinExistence type="predicted"/>
<dbReference type="InterPro" id="IPR025161">
    <property type="entry name" value="IS402-like_dom"/>
</dbReference>
<keyword evidence="2" id="KW-0812">Transmembrane</keyword>
<keyword evidence="2" id="KW-0472">Membrane</keyword>
<dbReference type="Pfam" id="PF13340">
    <property type="entry name" value="DUF4096"/>
    <property type="match status" value="1"/>
</dbReference>
<protein>
    <submittedName>
        <fullName evidence="5">IS5 family transposase</fullName>
    </submittedName>
</protein>
<evidence type="ECO:0000313" key="5">
    <source>
        <dbReference type="EMBL" id="MFC5835943.1"/>
    </source>
</evidence>
<evidence type="ECO:0000256" key="1">
    <source>
        <dbReference type="SAM" id="MobiDB-lite"/>
    </source>
</evidence>
<feature type="region of interest" description="Disordered" evidence="1">
    <location>
        <begin position="106"/>
        <end position="125"/>
    </location>
</feature>
<organism evidence="5 6">
    <name type="scientific">Nonomuraea insulae</name>
    <dbReference type="NCBI Taxonomy" id="1616787"/>
    <lineage>
        <taxon>Bacteria</taxon>
        <taxon>Bacillati</taxon>
        <taxon>Actinomycetota</taxon>
        <taxon>Actinomycetes</taxon>
        <taxon>Streptosporangiales</taxon>
        <taxon>Streptosporangiaceae</taxon>
        <taxon>Nonomuraea</taxon>
    </lineage>
</organism>
<dbReference type="InterPro" id="IPR002559">
    <property type="entry name" value="Transposase_11"/>
</dbReference>
<dbReference type="PANTHER" id="PTHR30007">
    <property type="entry name" value="PHP DOMAIN PROTEIN"/>
    <property type="match status" value="1"/>
</dbReference>
<dbReference type="Pfam" id="PF01609">
    <property type="entry name" value="DDE_Tnp_1"/>
    <property type="match status" value="1"/>
</dbReference>
<evidence type="ECO:0000259" key="4">
    <source>
        <dbReference type="Pfam" id="PF13340"/>
    </source>
</evidence>
<evidence type="ECO:0000313" key="6">
    <source>
        <dbReference type="Proteomes" id="UP001596058"/>
    </source>
</evidence>
<sequence length="249" mass="28388">MVSDELWARIRPLLPVVPRRTDHPGRKRLDDRKVLSGILFVLYTGIAWEFLPQELGFGSGMTCWRRLRDWHAAGVWQKLHELLLAELHAAGRLDWSKAVMDSSHIRALKGGPKTGPSPVDRGKPGSKHHVIADGNGIPLAVTLTGGNRNDVTQVMPLLRAIPPVRGRRGQPRQRPEVLYADRGYDHDKYRRLVRASGVKPVIARRGIEHGSGLGVHRWVIEQTIALLHWFRRLRIRWEIRDDIHEAFMT</sequence>
<dbReference type="Proteomes" id="UP001596058">
    <property type="component" value="Unassembled WGS sequence"/>
</dbReference>